<gene>
    <name evidence="2" type="ORF">E1163_09890</name>
</gene>
<keyword evidence="1" id="KW-0472">Membrane</keyword>
<feature type="transmembrane region" description="Helical" evidence="1">
    <location>
        <begin position="6"/>
        <end position="25"/>
    </location>
</feature>
<reference evidence="2 3" key="1">
    <citation type="submission" date="2019-02" db="EMBL/GenBank/DDBJ databases">
        <authorList>
            <person name="Goldberg S.R."/>
            <person name="Haltli B.A."/>
            <person name="Correa H."/>
            <person name="Russell K.G."/>
        </authorList>
    </citation>
    <scope>NUCLEOTIDE SEQUENCE [LARGE SCALE GENOMIC DNA]</scope>
    <source>
        <strain evidence="2 3">JCM 16186</strain>
    </source>
</reference>
<evidence type="ECO:0000313" key="3">
    <source>
        <dbReference type="Proteomes" id="UP000798808"/>
    </source>
</evidence>
<proteinExistence type="predicted"/>
<evidence type="ECO:0000313" key="2">
    <source>
        <dbReference type="EMBL" id="MTI25252.1"/>
    </source>
</evidence>
<keyword evidence="1" id="KW-0812">Transmembrane</keyword>
<accession>A0ABW9RMA7</accession>
<keyword evidence="1" id="KW-1133">Transmembrane helix</keyword>
<name>A0ABW9RMA7_9BACT</name>
<sequence length="169" mass="19143">MLVIYILLVIILALLLWIIFTPVYVRVDTTMDLYEISQAGTIRVSLHPGGDALFRMHVFGLQVPVKASGKSKKKPGKREKKKSRFKRSASAWRYMVGGVLGSITLQRLACSVDLDNVVLNAQLVPVLMLVNRGPVSINTNLSGQYYLQLQVRARLNRLLWTFIRFLTKK</sequence>
<dbReference type="Proteomes" id="UP000798808">
    <property type="component" value="Unassembled WGS sequence"/>
</dbReference>
<protein>
    <recommendedName>
        <fullName evidence="4">DUF2953 domain-containing protein</fullName>
    </recommendedName>
</protein>
<dbReference type="EMBL" id="SMLW01000498">
    <property type="protein sequence ID" value="MTI25252.1"/>
    <property type="molecule type" value="Genomic_DNA"/>
</dbReference>
<dbReference type="RefSeq" id="WP_155171286.1">
    <property type="nucleotide sequence ID" value="NZ_BAAAFL010000008.1"/>
</dbReference>
<evidence type="ECO:0008006" key="4">
    <source>
        <dbReference type="Google" id="ProtNLM"/>
    </source>
</evidence>
<organism evidence="2 3">
    <name type="scientific">Fulvivirga kasyanovii</name>
    <dbReference type="NCBI Taxonomy" id="396812"/>
    <lineage>
        <taxon>Bacteria</taxon>
        <taxon>Pseudomonadati</taxon>
        <taxon>Bacteroidota</taxon>
        <taxon>Cytophagia</taxon>
        <taxon>Cytophagales</taxon>
        <taxon>Fulvivirgaceae</taxon>
        <taxon>Fulvivirga</taxon>
    </lineage>
</organism>
<keyword evidence="3" id="KW-1185">Reference proteome</keyword>
<comment type="caution">
    <text evidence="2">The sequence shown here is derived from an EMBL/GenBank/DDBJ whole genome shotgun (WGS) entry which is preliminary data.</text>
</comment>
<evidence type="ECO:0000256" key="1">
    <source>
        <dbReference type="SAM" id="Phobius"/>
    </source>
</evidence>